<proteinExistence type="predicted"/>
<dbReference type="Proteomes" id="UP000046090">
    <property type="component" value="Unassembled WGS sequence"/>
</dbReference>
<dbReference type="GeneID" id="76197060"/>
<evidence type="ECO:0000313" key="1">
    <source>
        <dbReference type="EMBL" id="CRI34508.1"/>
    </source>
</evidence>
<evidence type="ECO:0000313" key="2">
    <source>
        <dbReference type="Proteomes" id="UP000046090"/>
    </source>
</evidence>
<keyword evidence="2" id="KW-1185">Reference proteome</keyword>
<dbReference type="AlphaFoldDB" id="A0A0K2XKW1"/>
<sequence>MFSIDTKSIGIALALAILLGALGALGWYCKKILVESETCRVAVAAQNKAILDQNLATAEYVEKLQKSKDAIAQKYRNHTLPPLSPSGAKLVCAKQDQELKQIAQDLQVFKGGR</sequence>
<dbReference type="RefSeq" id="WP_015106608.1">
    <property type="nucleotide sequence ID" value="NZ_BSWR01000007.1"/>
</dbReference>
<gene>
    <name evidence="1" type="ORF">HHE01_13540</name>
</gene>
<dbReference type="EMBL" id="CDMK01000001">
    <property type="protein sequence ID" value="CRI34508.1"/>
    <property type="molecule type" value="Genomic_DNA"/>
</dbReference>
<dbReference type="STRING" id="1216962.BN341_8120"/>
<accession>A0A0K2XKW1</accession>
<organism evidence="1 2">
    <name type="scientific">Helicobacter heilmannii</name>
    <dbReference type="NCBI Taxonomy" id="35817"/>
    <lineage>
        <taxon>Bacteria</taxon>
        <taxon>Pseudomonadati</taxon>
        <taxon>Campylobacterota</taxon>
        <taxon>Epsilonproteobacteria</taxon>
        <taxon>Campylobacterales</taxon>
        <taxon>Helicobacteraceae</taxon>
        <taxon>Helicobacter</taxon>
    </lineage>
</organism>
<reference evidence="2" key="1">
    <citation type="submission" date="2014-12" db="EMBL/GenBank/DDBJ databases">
        <authorList>
            <person name="Smet A."/>
        </authorList>
    </citation>
    <scope>NUCLEOTIDE SEQUENCE [LARGE SCALE GENOMIC DNA]</scope>
</reference>
<name>A0A0K2XKW1_HELHE</name>
<protein>
    <submittedName>
        <fullName evidence="1">Uncharacterized protein</fullName>
    </submittedName>
</protein>